<keyword evidence="2 3" id="KW-0067">ATP-binding</keyword>
<gene>
    <name evidence="6" type="ORF">BCR33DRAFT_677573</name>
</gene>
<dbReference type="GO" id="GO:0035556">
    <property type="term" value="P:intracellular signal transduction"/>
    <property type="evidence" value="ECO:0007669"/>
    <property type="project" value="TreeGrafter"/>
</dbReference>
<dbReference type="GO" id="GO:0045719">
    <property type="term" value="P:negative regulation of glycogen biosynthetic process"/>
    <property type="evidence" value="ECO:0007669"/>
    <property type="project" value="TreeGrafter"/>
</dbReference>
<feature type="compositionally biased region" description="Polar residues" evidence="4">
    <location>
        <begin position="194"/>
        <end position="206"/>
    </location>
</feature>
<keyword evidence="1 3" id="KW-0547">Nucleotide-binding</keyword>
<feature type="compositionally biased region" description="Low complexity" evidence="4">
    <location>
        <begin position="32"/>
        <end position="68"/>
    </location>
</feature>
<dbReference type="GO" id="GO:0004674">
    <property type="term" value="F:protein serine/threonine kinase activity"/>
    <property type="evidence" value="ECO:0007669"/>
    <property type="project" value="TreeGrafter"/>
</dbReference>
<dbReference type="PANTHER" id="PTHR24346">
    <property type="entry name" value="MAP/MICROTUBULE AFFINITY-REGULATING KINASE"/>
    <property type="match status" value="1"/>
</dbReference>
<evidence type="ECO:0000313" key="7">
    <source>
        <dbReference type="Proteomes" id="UP000193642"/>
    </source>
</evidence>
<feature type="compositionally biased region" description="Basic residues" evidence="4">
    <location>
        <begin position="530"/>
        <end position="542"/>
    </location>
</feature>
<feature type="binding site" evidence="3">
    <location>
        <position position="467"/>
    </location>
    <ligand>
        <name>ATP</name>
        <dbReference type="ChEBI" id="CHEBI:30616"/>
    </ligand>
</feature>
<feature type="region of interest" description="Disordered" evidence="4">
    <location>
        <begin position="530"/>
        <end position="562"/>
    </location>
</feature>
<keyword evidence="6" id="KW-0808">Transferase</keyword>
<dbReference type="SUPFAM" id="SSF56112">
    <property type="entry name" value="Protein kinase-like (PK-like)"/>
    <property type="match status" value="2"/>
</dbReference>
<feature type="region of interest" description="Disordered" evidence="4">
    <location>
        <begin position="309"/>
        <end position="338"/>
    </location>
</feature>
<keyword evidence="6" id="KW-0418">Kinase</keyword>
<keyword evidence="7" id="KW-1185">Reference proteome</keyword>
<feature type="region of interest" description="Disordered" evidence="4">
    <location>
        <begin position="634"/>
        <end position="662"/>
    </location>
</feature>
<feature type="compositionally biased region" description="Low complexity" evidence="4">
    <location>
        <begin position="83"/>
        <end position="101"/>
    </location>
</feature>
<evidence type="ECO:0000256" key="4">
    <source>
        <dbReference type="SAM" id="MobiDB-lite"/>
    </source>
</evidence>
<reference evidence="6 7" key="1">
    <citation type="submission" date="2016-07" db="EMBL/GenBank/DDBJ databases">
        <title>Pervasive Adenine N6-methylation of Active Genes in Fungi.</title>
        <authorList>
            <consortium name="DOE Joint Genome Institute"/>
            <person name="Mondo S.J."/>
            <person name="Dannebaum R.O."/>
            <person name="Kuo R.C."/>
            <person name="Labutti K."/>
            <person name="Haridas S."/>
            <person name="Kuo A."/>
            <person name="Salamov A."/>
            <person name="Ahrendt S.R."/>
            <person name="Lipzen A."/>
            <person name="Sullivan W."/>
            <person name="Andreopoulos W.B."/>
            <person name="Clum A."/>
            <person name="Lindquist E."/>
            <person name="Daum C."/>
            <person name="Ramamoorthy G.K."/>
            <person name="Gryganskyi A."/>
            <person name="Culley D."/>
            <person name="Magnuson J.K."/>
            <person name="James T.Y."/>
            <person name="O'Malley M.A."/>
            <person name="Stajich J.E."/>
            <person name="Spatafora J.W."/>
            <person name="Visel A."/>
            <person name="Grigoriev I.V."/>
        </authorList>
    </citation>
    <scope>NUCLEOTIDE SEQUENCE [LARGE SCALE GENOMIC DNA]</scope>
    <source>
        <strain evidence="6 7">JEL800</strain>
    </source>
</reference>
<comment type="caution">
    <text evidence="6">The sequence shown here is derived from an EMBL/GenBank/DDBJ whole genome shotgun (WGS) entry which is preliminary data.</text>
</comment>
<protein>
    <submittedName>
        <fullName evidence="6">Pkinase-domain-containing protein</fullName>
    </submittedName>
</protein>
<dbReference type="PROSITE" id="PS00108">
    <property type="entry name" value="PROTEIN_KINASE_ST"/>
    <property type="match status" value="1"/>
</dbReference>
<dbReference type="GO" id="GO:0005829">
    <property type="term" value="C:cytosol"/>
    <property type="evidence" value="ECO:0007669"/>
    <property type="project" value="TreeGrafter"/>
</dbReference>
<feature type="region of interest" description="Disordered" evidence="4">
    <location>
        <begin position="686"/>
        <end position="715"/>
    </location>
</feature>
<dbReference type="PROSITE" id="PS50011">
    <property type="entry name" value="PROTEIN_KINASE_DOM"/>
    <property type="match status" value="1"/>
</dbReference>
<dbReference type="AlphaFoldDB" id="A0A1Y2CNQ7"/>
<name>A0A1Y2CNQ7_9FUNG</name>
<evidence type="ECO:0000256" key="1">
    <source>
        <dbReference type="ARBA" id="ARBA00022741"/>
    </source>
</evidence>
<dbReference type="Gene3D" id="1.10.510.10">
    <property type="entry name" value="Transferase(Phosphotransferase) domain 1"/>
    <property type="match status" value="1"/>
</dbReference>
<dbReference type="InterPro" id="IPR000719">
    <property type="entry name" value="Prot_kinase_dom"/>
</dbReference>
<feature type="compositionally biased region" description="Polar residues" evidence="4">
    <location>
        <begin position="545"/>
        <end position="554"/>
    </location>
</feature>
<accession>A0A1Y2CNQ7</accession>
<dbReference type="Proteomes" id="UP000193642">
    <property type="component" value="Unassembled WGS sequence"/>
</dbReference>
<dbReference type="Gene3D" id="3.30.200.20">
    <property type="entry name" value="Phosphorylase Kinase, domain 1"/>
    <property type="match status" value="1"/>
</dbReference>
<feature type="compositionally biased region" description="Acidic residues" evidence="4">
    <location>
        <begin position="643"/>
        <end position="662"/>
    </location>
</feature>
<dbReference type="PROSITE" id="PS00107">
    <property type="entry name" value="PROTEIN_KINASE_ATP"/>
    <property type="match status" value="1"/>
</dbReference>
<evidence type="ECO:0000256" key="2">
    <source>
        <dbReference type="ARBA" id="ARBA00022840"/>
    </source>
</evidence>
<dbReference type="PANTHER" id="PTHR24346:SF51">
    <property type="entry name" value="PAS DOMAIN-CONTAINING SERINE_THREONINE-PROTEIN KINASE"/>
    <property type="match status" value="1"/>
</dbReference>
<sequence length="979" mass="105527">MMAEQPSANPSTSTPSSYHGVRRFSATGGVGLSLRPLSLASSQPQPQQPQSQPQPPSQTTTTLSLTGLNSAANTASAPRQPESSATPTSTPPSTTSSSTSTYGVRGFGGSKVFANPPMPVQKDEVPRTMNDFRNFESLCPSSTTPPPISNPTQSFSGSYTKKGFTSFGGAGGTSPNLTATSLHHPPSISAAAADNNQPHRSSTPTQYASTNNSNNTAYATSTRYKGFGVFNPDGPKSLSSSPNTQRFNAFGGVRNNLPPPATYDSHVPAIHSQPPTPKLSPSLTNEAIDPFFPSSVFSKVDPTVSASKSANTTSLFSKLPSPATSNDPPSTSISLSANDGTSAFTRRKSFEVSGSNSINFTTNISRTTASTAPQINLSTSPNRVNMEYSPTYEAARQLMDQGLSTQMRQFLSSIPRLQQIAREQRREHILPEKLLRSYTLHFPLGEGATGFVAYGTRNSDSLSVAIKCTFKDRLVPGGWKRDNQLGIVPSEVFIMKRLEHENIVRFYELFEDELFVYIVMEAVKHISFPHHHHHHHHQHKRPGSTAGSNSPRPFTNTPPTLPNTLSLSLSSIPNLNSPILSSTASSESSLAVPLTTTNLTSPTFAVPHPHDISSPSFPLLVKLNSKVDLTKLMLGDSSSGSETESEDDYTSSGTEEGEEEGVDEAMAIVSGASGSFEEPIISGKGFIVGDSDTDDKPDVQHPKKKKYQLRGRAGSHSEDALLSTSAVGGEIGLGLMQRKGKGSTTSLVKLSVSAISGGFRAPIGSLGDKTPTASGIVTLASPTTATQHHNHRGFKKRAVSKDLFDYIEQEPRMGEKVARMIFRQIAEAVKYLHSKGFVHRDIKDENVIIDDSMRVKLIDFGASATIPSSRAEYFTSFDGTLAYAPPECVALNDMTPIDPYRGPEQDVWSLGMLLFILVETKPPYSKTASREERSVRPVFSAGRSDQVQDLVFKMMDPNVETRISMQGVCDHEWFSGVKV</sequence>
<feature type="region of interest" description="Disordered" evidence="4">
    <location>
        <begin position="1"/>
        <end position="218"/>
    </location>
</feature>
<dbReference type="Pfam" id="PF00069">
    <property type="entry name" value="Pkinase"/>
    <property type="match status" value="2"/>
</dbReference>
<feature type="compositionally biased region" description="Low complexity" evidence="4">
    <location>
        <begin position="207"/>
        <end position="218"/>
    </location>
</feature>
<dbReference type="OrthoDB" id="10252171at2759"/>
<evidence type="ECO:0000259" key="5">
    <source>
        <dbReference type="PROSITE" id="PS50011"/>
    </source>
</evidence>
<dbReference type="InterPro" id="IPR008271">
    <property type="entry name" value="Ser/Thr_kinase_AS"/>
</dbReference>
<evidence type="ECO:0000313" key="6">
    <source>
        <dbReference type="EMBL" id="ORY48661.1"/>
    </source>
</evidence>
<proteinExistence type="predicted"/>
<dbReference type="GO" id="GO:0005634">
    <property type="term" value="C:nucleus"/>
    <property type="evidence" value="ECO:0007669"/>
    <property type="project" value="TreeGrafter"/>
</dbReference>
<feature type="domain" description="Protein kinase" evidence="5">
    <location>
        <begin position="438"/>
        <end position="974"/>
    </location>
</feature>
<dbReference type="InterPro" id="IPR011009">
    <property type="entry name" value="Kinase-like_dom_sf"/>
</dbReference>
<dbReference type="SMART" id="SM00220">
    <property type="entry name" value="S_TKc"/>
    <property type="match status" value="1"/>
</dbReference>
<evidence type="ECO:0000256" key="3">
    <source>
        <dbReference type="PROSITE-ProRule" id="PRU10141"/>
    </source>
</evidence>
<dbReference type="InterPro" id="IPR017441">
    <property type="entry name" value="Protein_kinase_ATP_BS"/>
</dbReference>
<organism evidence="6 7">
    <name type="scientific">Rhizoclosmatium globosum</name>
    <dbReference type="NCBI Taxonomy" id="329046"/>
    <lineage>
        <taxon>Eukaryota</taxon>
        <taxon>Fungi</taxon>
        <taxon>Fungi incertae sedis</taxon>
        <taxon>Chytridiomycota</taxon>
        <taxon>Chytridiomycota incertae sedis</taxon>
        <taxon>Chytridiomycetes</taxon>
        <taxon>Chytridiales</taxon>
        <taxon>Chytriomycetaceae</taxon>
        <taxon>Rhizoclosmatium</taxon>
    </lineage>
</organism>
<dbReference type="STRING" id="329046.A0A1Y2CNQ7"/>
<dbReference type="GO" id="GO:0005524">
    <property type="term" value="F:ATP binding"/>
    <property type="evidence" value="ECO:0007669"/>
    <property type="project" value="UniProtKB-UniRule"/>
</dbReference>
<dbReference type="EMBL" id="MCGO01000011">
    <property type="protein sequence ID" value="ORY48661.1"/>
    <property type="molecule type" value="Genomic_DNA"/>
</dbReference>